<dbReference type="Proteomes" id="UP001321786">
    <property type="component" value="Chromosome"/>
</dbReference>
<dbReference type="PROSITE" id="PS00676">
    <property type="entry name" value="SIGMA54_INTERACT_2"/>
    <property type="match status" value="1"/>
</dbReference>
<dbReference type="Gene3D" id="1.10.10.10">
    <property type="entry name" value="Winged helix-like DNA-binding domain superfamily/Winged helix DNA-binding domain"/>
    <property type="match status" value="1"/>
</dbReference>
<evidence type="ECO:0000259" key="3">
    <source>
        <dbReference type="PROSITE" id="PS50045"/>
    </source>
</evidence>
<dbReference type="PROSITE" id="PS50112">
    <property type="entry name" value="PAS"/>
    <property type="match status" value="1"/>
</dbReference>
<dbReference type="InterPro" id="IPR003593">
    <property type="entry name" value="AAA+_ATPase"/>
</dbReference>
<dbReference type="FunFam" id="3.40.50.300:FF:000006">
    <property type="entry name" value="DNA-binding transcriptional regulator NtrC"/>
    <property type="match status" value="1"/>
</dbReference>
<dbReference type="SMART" id="SM00382">
    <property type="entry name" value="AAA"/>
    <property type="match status" value="1"/>
</dbReference>
<protein>
    <submittedName>
        <fullName evidence="5">Sigma 54-interacting transcriptional regulator</fullName>
    </submittedName>
</protein>
<evidence type="ECO:0000256" key="1">
    <source>
        <dbReference type="ARBA" id="ARBA00022741"/>
    </source>
</evidence>
<evidence type="ECO:0000259" key="4">
    <source>
        <dbReference type="PROSITE" id="PS50112"/>
    </source>
</evidence>
<dbReference type="SUPFAM" id="SSF52540">
    <property type="entry name" value="P-loop containing nucleoside triphosphate hydrolases"/>
    <property type="match status" value="1"/>
</dbReference>
<dbReference type="InterPro" id="IPR002078">
    <property type="entry name" value="Sigma_54_int"/>
</dbReference>
<dbReference type="InterPro" id="IPR025943">
    <property type="entry name" value="Sigma_54_int_dom_ATP-bd_2"/>
</dbReference>
<feature type="domain" description="PAS" evidence="4">
    <location>
        <begin position="207"/>
        <end position="251"/>
    </location>
</feature>
<gene>
    <name evidence="5" type="ORF">HLPR_19150</name>
</gene>
<dbReference type="Pfam" id="PF25601">
    <property type="entry name" value="AAA_lid_14"/>
    <property type="match status" value="1"/>
</dbReference>
<dbReference type="InterPro" id="IPR058031">
    <property type="entry name" value="AAA_lid_NorR"/>
</dbReference>
<dbReference type="InterPro" id="IPR027417">
    <property type="entry name" value="P-loop_NTPase"/>
</dbReference>
<evidence type="ECO:0000313" key="5">
    <source>
        <dbReference type="EMBL" id="BEP29584.1"/>
    </source>
</evidence>
<feature type="domain" description="Sigma-54 factor interaction" evidence="3">
    <location>
        <begin position="336"/>
        <end position="561"/>
    </location>
</feature>
<sequence length="678" mass="78403">MKKLLVLAKNMNIAKNYKKQLDNYFGDNYFFESELVSEIENLNYFDADVILVSSLDIYNAIRNKVDIDSDILIINRTITKNTFDIINNLNTNKEVYVLDDNDKDDELISILERVGIRHLILKPYLLLKNNNYFNGYILIFGDEKIKASNAVNVKCDSTLLDIDTILDVGYKLGLDNKLKQMSLQREYVEFVTKEFGLSNIISVVNDYESQLKTILNIIKLGIININCEGKISYVNDDVSKLIDLNDDDIIGYNIKSVIPEIDILKHMELQNDISDKLIRINDIDIVLSMKLLFHLSKFYGAIIILRKYSELEKQQYLLRKQMIGKGHVAKYKFRDIIGGSIDIVNSIEIAKRMSKSVSSVLIFGESGTGKELFAHSIHDYSDRKNKQFVAINCGAFPETLLESELFGYEEGAFTGARRGGKVGLIELADGGTLFLDEIEEMPYNLQIRLLRVLQEKEIMKIGGDTLINVNIRIISATNKDLFKMMKENLFRKDLYYRLNVLPLKISPLRNRKEDIFPLIDYFKKEFKIIIDFSEEAKKALYDYNYLGNVRELRNFIEYFKNMSIKKVEKSDIPFECEDEAEIKAPFKEYGYFDELSIEEYILSLLYEAYKAHRGIGRKYISDKLKENNIFVGESRVRDILLELRHNEIVEIKSGRAGTVITEKGIKHILEVKSKKMIV</sequence>
<keyword evidence="6" id="KW-1185">Reference proteome</keyword>
<dbReference type="SUPFAM" id="SSF55785">
    <property type="entry name" value="PYP-like sensor domain (PAS domain)"/>
    <property type="match status" value="1"/>
</dbReference>
<keyword evidence="1" id="KW-0547">Nucleotide-binding</keyword>
<dbReference type="PROSITE" id="PS50045">
    <property type="entry name" value="SIGMA54_INTERACT_4"/>
    <property type="match status" value="1"/>
</dbReference>
<keyword evidence="2" id="KW-0067">ATP-binding</keyword>
<dbReference type="Pfam" id="PF08461">
    <property type="entry name" value="WHD_RNase_R"/>
    <property type="match status" value="1"/>
</dbReference>
<dbReference type="SMART" id="SM00091">
    <property type="entry name" value="PAS"/>
    <property type="match status" value="1"/>
</dbReference>
<dbReference type="InterPro" id="IPR025662">
    <property type="entry name" value="Sigma_54_int_dom_ATP-bd_1"/>
</dbReference>
<dbReference type="EMBL" id="AP028654">
    <property type="protein sequence ID" value="BEP29584.1"/>
    <property type="molecule type" value="Genomic_DNA"/>
</dbReference>
<organism evidence="5 6">
    <name type="scientific">Helicovermis profundi</name>
    <dbReference type="NCBI Taxonomy" id="3065157"/>
    <lineage>
        <taxon>Bacteria</taxon>
        <taxon>Bacillati</taxon>
        <taxon>Bacillota</taxon>
        <taxon>Clostridia</taxon>
        <taxon>Helicovermis</taxon>
    </lineage>
</organism>
<evidence type="ECO:0000313" key="6">
    <source>
        <dbReference type="Proteomes" id="UP001321786"/>
    </source>
</evidence>
<dbReference type="RefSeq" id="WP_338535211.1">
    <property type="nucleotide sequence ID" value="NZ_AP028654.1"/>
</dbReference>
<dbReference type="InterPro" id="IPR013668">
    <property type="entry name" value="RNase_R_HTH_12"/>
</dbReference>
<dbReference type="PANTHER" id="PTHR32071:SF57">
    <property type="entry name" value="C4-DICARBOXYLATE TRANSPORT TRANSCRIPTIONAL REGULATORY PROTEIN DCTD"/>
    <property type="match status" value="1"/>
</dbReference>
<dbReference type="GO" id="GO:0005524">
    <property type="term" value="F:ATP binding"/>
    <property type="evidence" value="ECO:0007669"/>
    <property type="project" value="UniProtKB-KW"/>
</dbReference>
<dbReference type="Gene3D" id="1.10.8.60">
    <property type="match status" value="1"/>
</dbReference>
<dbReference type="Gene3D" id="3.30.450.20">
    <property type="entry name" value="PAS domain"/>
    <property type="match status" value="1"/>
</dbReference>
<evidence type="ECO:0000256" key="2">
    <source>
        <dbReference type="ARBA" id="ARBA00022840"/>
    </source>
</evidence>
<dbReference type="KEGG" id="hprf:HLPR_19150"/>
<dbReference type="CDD" id="cd00009">
    <property type="entry name" value="AAA"/>
    <property type="match status" value="1"/>
</dbReference>
<dbReference type="PROSITE" id="PS00675">
    <property type="entry name" value="SIGMA54_INTERACT_1"/>
    <property type="match status" value="1"/>
</dbReference>
<dbReference type="AlphaFoldDB" id="A0AAU9EDU5"/>
<dbReference type="InterPro" id="IPR036388">
    <property type="entry name" value="WH-like_DNA-bd_sf"/>
</dbReference>
<accession>A0AAU9EDU5</accession>
<proteinExistence type="predicted"/>
<reference evidence="5 6" key="1">
    <citation type="submission" date="2023-08" db="EMBL/GenBank/DDBJ databases">
        <title>Helicovermis profunda gen. nov., sp. nov., a novel mesophilic, fermentative bacterium within the Bacillota from a deep-sea hydrothermal vent chimney.</title>
        <authorList>
            <person name="Miyazaki U."/>
            <person name="Mizutani D."/>
            <person name="Hashimoto Y."/>
            <person name="Tame A."/>
            <person name="Sawayama S."/>
            <person name="Miyazaki J."/>
            <person name="Takai K."/>
            <person name="Nakagawa S."/>
        </authorList>
    </citation>
    <scope>NUCLEOTIDE SEQUENCE [LARGE SCALE GENOMIC DNA]</scope>
    <source>
        <strain evidence="5 6">S502</strain>
    </source>
</reference>
<name>A0AAU9EDU5_9FIRM</name>
<dbReference type="GO" id="GO:0006355">
    <property type="term" value="P:regulation of DNA-templated transcription"/>
    <property type="evidence" value="ECO:0007669"/>
    <property type="project" value="InterPro"/>
</dbReference>
<dbReference type="InterPro" id="IPR035965">
    <property type="entry name" value="PAS-like_dom_sf"/>
</dbReference>
<dbReference type="Pfam" id="PF00158">
    <property type="entry name" value="Sigma54_activat"/>
    <property type="match status" value="1"/>
</dbReference>
<dbReference type="PANTHER" id="PTHR32071">
    <property type="entry name" value="TRANSCRIPTIONAL REGULATORY PROTEIN"/>
    <property type="match status" value="1"/>
</dbReference>
<dbReference type="Gene3D" id="3.40.50.300">
    <property type="entry name" value="P-loop containing nucleotide triphosphate hydrolases"/>
    <property type="match status" value="1"/>
</dbReference>
<dbReference type="InterPro" id="IPR000014">
    <property type="entry name" value="PAS"/>
</dbReference>